<keyword evidence="3" id="KW-1133">Transmembrane helix</keyword>
<protein>
    <recommendedName>
        <fullName evidence="5">O-antigen ligase-related domain-containing protein</fullName>
    </recommendedName>
</protein>
<evidence type="ECO:0000256" key="4">
    <source>
        <dbReference type="ARBA" id="ARBA00023136"/>
    </source>
</evidence>
<dbReference type="EMBL" id="CP019124">
    <property type="protein sequence ID" value="APX89981.1"/>
    <property type="molecule type" value="Genomic_DNA"/>
</dbReference>
<dbReference type="GO" id="GO:0016020">
    <property type="term" value="C:membrane"/>
    <property type="evidence" value="ECO:0007669"/>
    <property type="project" value="UniProtKB-SubCell"/>
</dbReference>
<dbReference type="PANTHER" id="PTHR37422">
    <property type="entry name" value="TEICHURONIC ACID BIOSYNTHESIS PROTEIN TUAE"/>
    <property type="match status" value="1"/>
</dbReference>
<dbReference type="PANTHER" id="PTHR37422:SF13">
    <property type="entry name" value="LIPOPOLYSACCHARIDE BIOSYNTHESIS PROTEIN PA4999-RELATED"/>
    <property type="match status" value="1"/>
</dbReference>
<reference evidence="6 7" key="1">
    <citation type="submission" date="2017-01" db="EMBL/GenBank/DDBJ databases">
        <title>Genomic analysis of Xuhuaishuia manganoxidans DY6-4.</title>
        <authorList>
            <person name="Wang X."/>
        </authorList>
    </citation>
    <scope>NUCLEOTIDE SEQUENCE [LARGE SCALE GENOMIC DNA]</scope>
    <source>
        <strain evidence="6 7">DY6-4</strain>
    </source>
</reference>
<proteinExistence type="predicted"/>
<dbReference type="RefSeq" id="WP_076980002.1">
    <property type="nucleotide sequence ID" value="NZ_CP019124.1"/>
</dbReference>
<sequence length="423" mass="43498">MSAAHASLPPGYPGRTLSGLGDLPARAALTAPLAVTLGAPLVMGSDRPLAWLSWAGVLGLALSLRALDRRAVRGSATPALTALLPVAAAWVWAVWLALEGSADPGASLAGLLRWLSYGALFVLGLELGLAASSEDGAGRRRLASCILLAGAAQGVLALGLLLGGDLSPWGTKAHYPDAATGSFMNPNALAAQLGMAGICGLALMRGSMRTNGWLLLALMLMAAALLATGSRMGVLAALAGGATVCVARDTGRRSGRFPFWSLGLTGAAALVMMPRLADLPADLAIRAELYRQVIEMIALRPWTGYGLDAFATAFPPLRTAGLPPELVWLNPHSTYLSLWVELGLIAGSLPLLALGLIAMRLIGPRAGASVPADPLRLAALGVLVQAGLHASVDFSFEIAANAYLLVLILSLGLTALPRTETLQ</sequence>
<evidence type="ECO:0000313" key="7">
    <source>
        <dbReference type="Proteomes" id="UP000187266"/>
    </source>
</evidence>
<keyword evidence="2" id="KW-0812">Transmembrane</keyword>
<evidence type="ECO:0000313" key="6">
    <source>
        <dbReference type="EMBL" id="APX89981.1"/>
    </source>
</evidence>
<evidence type="ECO:0000259" key="5">
    <source>
        <dbReference type="Pfam" id="PF04932"/>
    </source>
</evidence>
<dbReference type="Proteomes" id="UP000187266">
    <property type="component" value="Chromosome"/>
</dbReference>
<keyword evidence="7" id="KW-1185">Reference proteome</keyword>
<dbReference type="STRING" id="1267768.BV394_09840"/>
<dbReference type="Pfam" id="PF04932">
    <property type="entry name" value="Wzy_C"/>
    <property type="match status" value="1"/>
</dbReference>
<name>A0A1U7DJ32_9RHOB</name>
<keyword evidence="4" id="KW-0472">Membrane</keyword>
<evidence type="ECO:0000256" key="3">
    <source>
        <dbReference type="ARBA" id="ARBA00022989"/>
    </source>
</evidence>
<organism evidence="6 7">
    <name type="scientific">Brevirhabdus pacifica</name>
    <dbReference type="NCBI Taxonomy" id="1267768"/>
    <lineage>
        <taxon>Bacteria</taxon>
        <taxon>Pseudomonadati</taxon>
        <taxon>Pseudomonadota</taxon>
        <taxon>Alphaproteobacteria</taxon>
        <taxon>Rhodobacterales</taxon>
        <taxon>Paracoccaceae</taxon>
        <taxon>Brevirhabdus</taxon>
    </lineage>
</organism>
<accession>A0A1U7DJ32</accession>
<dbReference type="AlphaFoldDB" id="A0A1U7DJ32"/>
<evidence type="ECO:0000256" key="1">
    <source>
        <dbReference type="ARBA" id="ARBA00004141"/>
    </source>
</evidence>
<accession>A0A2M9DAT1</accession>
<comment type="subcellular location">
    <subcellularLocation>
        <location evidence="1">Membrane</location>
        <topology evidence="1">Multi-pass membrane protein</topology>
    </subcellularLocation>
</comment>
<evidence type="ECO:0000256" key="2">
    <source>
        <dbReference type="ARBA" id="ARBA00022692"/>
    </source>
</evidence>
<dbReference type="InterPro" id="IPR007016">
    <property type="entry name" value="O-antigen_ligase-rel_domated"/>
</dbReference>
<dbReference type="OrthoDB" id="4391260at2"/>
<feature type="domain" description="O-antigen ligase-related" evidence="5">
    <location>
        <begin position="216"/>
        <end position="348"/>
    </location>
</feature>
<gene>
    <name evidence="6" type="ORF">BV394_09840</name>
</gene>
<dbReference type="InterPro" id="IPR051533">
    <property type="entry name" value="WaaL-like"/>
</dbReference>